<name>A0A8S5TX45_9CAUD</name>
<reference evidence="3" key="1">
    <citation type="journal article" date="2021" name="Proc. Natl. Acad. Sci. U.S.A.">
        <title>A Catalog of Tens of Thousands of Viruses from Human Metagenomes Reveals Hidden Associations with Chronic Diseases.</title>
        <authorList>
            <person name="Tisza M.J."/>
            <person name="Buck C.B."/>
        </authorList>
    </citation>
    <scope>NUCLEOTIDE SEQUENCE</scope>
    <source>
        <strain evidence="3">CtFNi10</strain>
    </source>
</reference>
<evidence type="ECO:0000259" key="2">
    <source>
        <dbReference type="Pfam" id="PF18798"/>
    </source>
</evidence>
<evidence type="ECO:0000313" key="3">
    <source>
        <dbReference type="EMBL" id="DAF86743.1"/>
    </source>
</evidence>
<protein>
    <submittedName>
        <fullName evidence="3">Minor capsid component</fullName>
    </submittedName>
</protein>
<dbReference type="InterPro" id="IPR040824">
    <property type="entry name" value="LPD3"/>
</dbReference>
<organism evidence="3">
    <name type="scientific">Myoviridae sp. ctFNi10</name>
    <dbReference type="NCBI Taxonomy" id="2825067"/>
    <lineage>
        <taxon>Viruses</taxon>
        <taxon>Duplodnaviria</taxon>
        <taxon>Heunggongvirae</taxon>
        <taxon>Uroviricota</taxon>
        <taxon>Caudoviricetes</taxon>
    </lineage>
</organism>
<dbReference type="Pfam" id="PF04233">
    <property type="entry name" value="Phage_Mu_F"/>
    <property type="match status" value="1"/>
</dbReference>
<sequence length="389" mass="44467">MRAARYIYKKGRFDRKMLHDAPVVAAIRETYECLRPALGHLSHTTPKVVRDTLESNAFIFSGFKTYHTMREVGLSLTKDDGEIKPFAAFAQEVRAIHKRYNVRYLESEYDHAVGSALMADRWHTSAPKSILEYRTAGDSKVRPAHEALDRTRLPKGDPFWQDYFPPNGWGCRCDAIEVPSDTPLSNPQEAWERGDTALRSNKQELFRGNPGRDLRLFPDKHPYYGERGIAHCSIAKHSKDDEGECEVLAEVLKAQKGARKISLTPEQKEHRKALQDEAKARYQGTTIVSNGIPIRITKVGLKEFLNQPHIHYFEKNEILRNLQEVLQESRYLGAIPYHKGNPNIVQSHLFEITIEGDKTWIIAREDLSGEVTFHSITDDAGIIEHLKKK</sequence>
<accession>A0A8S5TX45</accession>
<dbReference type="EMBL" id="BK015952">
    <property type="protein sequence ID" value="DAF86743.1"/>
    <property type="molecule type" value="Genomic_DNA"/>
</dbReference>
<dbReference type="InterPro" id="IPR006528">
    <property type="entry name" value="Phage_head_morphogenesis_dom"/>
</dbReference>
<proteinExistence type="predicted"/>
<dbReference type="Pfam" id="PF18798">
    <property type="entry name" value="LPD3"/>
    <property type="match status" value="1"/>
</dbReference>
<feature type="domain" description="Phage head morphogenesis" evidence="1">
    <location>
        <begin position="91"/>
        <end position="175"/>
    </location>
</feature>
<evidence type="ECO:0000259" key="1">
    <source>
        <dbReference type="Pfam" id="PF04233"/>
    </source>
</evidence>
<feature type="domain" description="Large polyvalent protein-associated" evidence="2">
    <location>
        <begin position="266"/>
        <end position="370"/>
    </location>
</feature>